<gene>
    <name evidence="1" type="ORF">UY3_06938</name>
</gene>
<evidence type="ECO:0000313" key="1">
    <source>
        <dbReference type="EMBL" id="EMP35910.1"/>
    </source>
</evidence>
<dbReference type="AlphaFoldDB" id="M7BJM9"/>
<proteinExistence type="predicted"/>
<organism evidence="1 2">
    <name type="scientific">Chelonia mydas</name>
    <name type="common">Green sea-turtle</name>
    <name type="synonym">Chelonia agassizi</name>
    <dbReference type="NCBI Taxonomy" id="8469"/>
    <lineage>
        <taxon>Eukaryota</taxon>
        <taxon>Metazoa</taxon>
        <taxon>Chordata</taxon>
        <taxon>Craniata</taxon>
        <taxon>Vertebrata</taxon>
        <taxon>Euteleostomi</taxon>
        <taxon>Archelosauria</taxon>
        <taxon>Testudinata</taxon>
        <taxon>Testudines</taxon>
        <taxon>Cryptodira</taxon>
        <taxon>Durocryptodira</taxon>
        <taxon>Americhelydia</taxon>
        <taxon>Chelonioidea</taxon>
        <taxon>Cheloniidae</taxon>
        <taxon>Chelonia</taxon>
    </lineage>
</organism>
<reference evidence="2" key="1">
    <citation type="journal article" date="2013" name="Nat. Genet.">
        <title>The draft genomes of soft-shell turtle and green sea turtle yield insights into the development and evolution of the turtle-specific body plan.</title>
        <authorList>
            <person name="Wang Z."/>
            <person name="Pascual-Anaya J."/>
            <person name="Zadissa A."/>
            <person name="Li W."/>
            <person name="Niimura Y."/>
            <person name="Huang Z."/>
            <person name="Li C."/>
            <person name="White S."/>
            <person name="Xiong Z."/>
            <person name="Fang D."/>
            <person name="Wang B."/>
            <person name="Ming Y."/>
            <person name="Chen Y."/>
            <person name="Zheng Y."/>
            <person name="Kuraku S."/>
            <person name="Pignatelli M."/>
            <person name="Herrero J."/>
            <person name="Beal K."/>
            <person name="Nozawa M."/>
            <person name="Li Q."/>
            <person name="Wang J."/>
            <person name="Zhang H."/>
            <person name="Yu L."/>
            <person name="Shigenobu S."/>
            <person name="Wang J."/>
            <person name="Liu J."/>
            <person name="Flicek P."/>
            <person name="Searle S."/>
            <person name="Wang J."/>
            <person name="Kuratani S."/>
            <person name="Yin Y."/>
            <person name="Aken B."/>
            <person name="Zhang G."/>
            <person name="Irie N."/>
        </authorList>
    </citation>
    <scope>NUCLEOTIDE SEQUENCE [LARGE SCALE GENOMIC DNA]</scope>
</reference>
<dbReference type="EMBL" id="KB527245">
    <property type="protein sequence ID" value="EMP35910.1"/>
    <property type="molecule type" value="Genomic_DNA"/>
</dbReference>
<evidence type="ECO:0000313" key="2">
    <source>
        <dbReference type="Proteomes" id="UP000031443"/>
    </source>
</evidence>
<dbReference type="Proteomes" id="UP000031443">
    <property type="component" value="Unassembled WGS sequence"/>
</dbReference>
<accession>M7BJM9</accession>
<sequence length="119" mass="13117">MIFSGDPSSTTTCSVDTLASLEAAERGPNPEDEVTDEEVEFDDVELLAGWPGGAGSQELFSTPEVSSQFQQSLSVRKKRERRRLETFLCHSAITCAGIKAAHRQATSMEQMYPRFPAYP</sequence>
<name>M7BJM9_CHEMY</name>
<protein>
    <submittedName>
        <fullName evidence="1">Uncharacterized protein</fullName>
    </submittedName>
</protein>
<keyword evidence="2" id="KW-1185">Reference proteome</keyword>